<feature type="binding site" evidence="7">
    <location>
        <position position="39"/>
    </location>
    <ligand>
        <name>S-adenosyl-L-methionine</name>
        <dbReference type="ChEBI" id="CHEBI:59789"/>
    </ligand>
</feature>
<feature type="binding site" evidence="7">
    <location>
        <position position="104"/>
    </location>
    <ligand>
        <name>S-adenosyl-L-methionine</name>
        <dbReference type="ChEBI" id="CHEBI:59789"/>
    </ligand>
</feature>
<dbReference type="GO" id="GO:0003723">
    <property type="term" value="F:RNA binding"/>
    <property type="evidence" value="ECO:0007669"/>
    <property type="project" value="UniProtKB-UniRule"/>
</dbReference>
<dbReference type="InterPro" id="IPR023165">
    <property type="entry name" value="rRNA_Ade_diMease-like_C"/>
</dbReference>
<dbReference type="Proteomes" id="UP000297225">
    <property type="component" value="Unassembled WGS sequence"/>
</dbReference>
<dbReference type="RefSeq" id="WP_018357400.1">
    <property type="nucleotide sequence ID" value="NZ_CP197400.1"/>
</dbReference>
<feature type="binding site" evidence="7">
    <location>
        <position position="15"/>
    </location>
    <ligand>
        <name>S-adenosyl-L-methionine</name>
        <dbReference type="ChEBI" id="CHEBI:59789"/>
    </ligand>
</feature>
<dbReference type="PROSITE" id="PS51689">
    <property type="entry name" value="SAM_RNA_A_N6_MT"/>
    <property type="match status" value="1"/>
</dbReference>
<dbReference type="GO" id="GO:0005829">
    <property type="term" value="C:cytosol"/>
    <property type="evidence" value="ECO:0007669"/>
    <property type="project" value="TreeGrafter"/>
</dbReference>
<keyword evidence="4 7" id="KW-0808">Transferase</keyword>
<dbReference type="InterPro" id="IPR020598">
    <property type="entry name" value="rRNA_Ade_methylase_Trfase_N"/>
</dbReference>
<dbReference type="InterPro" id="IPR001737">
    <property type="entry name" value="KsgA/Erm"/>
</dbReference>
<dbReference type="FunFam" id="1.10.8.100:FF:000001">
    <property type="entry name" value="Ribosomal RNA small subunit methyltransferase A"/>
    <property type="match status" value="1"/>
</dbReference>
<name>A0A4Y8WRK6_9PORP</name>
<dbReference type="HAMAP" id="MF_00607">
    <property type="entry name" value="16SrRNA_methyltr_A"/>
    <property type="match status" value="1"/>
</dbReference>
<evidence type="ECO:0000256" key="1">
    <source>
        <dbReference type="ARBA" id="ARBA00022490"/>
    </source>
</evidence>
<evidence type="ECO:0000256" key="7">
    <source>
        <dbReference type="HAMAP-Rule" id="MF_00607"/>
    </source>
</evidence>
<dbReference type="AlphaFoldDB" id="A0A4Y8WRK6"/>
<feature type="domain" description="Ribosomal RNA adenine methylase transferase N-terminal" evidence="8">
    <location>
        <begin position="20"/>
        <end position="189"/>
    </location>
</feature>
<dbReference type="Gene3D" id="1.10.8.100">
    <property type="entry name" value="Ribosomal RNA adenine dimethylase-like, domain 2"/>
    <property type="match status" value="1"/>
</dbReference>
<evidence type="ECO:0000256" key="6">
    <source>
        <dbReference type="ARBA" id="ARBA00022884"/>
    </source>
</evidence>
<feature type="binding site" evidence="7">
    <location>
        <position position="13"/>
    </location>
    <ligand>
        <name>S-adenosyl-L-methionine</name>
        <dbReference type="ChEBI" id="CHEBI:59789"/>
    </ligand>
</feature>
<accession>A0A4Y8WRK6</accession>
<evidence type="ECO:0000313" key="10">
    <source>
        <dbReference type="Proteomes" id="UP000297225"/>
    </source>
</evidence>
<sequence length="259" mass="29507">MQKVRAKKALGQHFLRNQDIAERIADTLVKHKLPILEVGPGMGVLTQYLIPKYQETKVVEIDTESISYLRVAFPSLIPNIIEADFLSLPLDRVFNGQPFVLIGNYPYNISSQIFFHMLEYRELIPAASGMLQKEVAQRLASGPGSKDYGILSVLLQAWYDIEYLFSVAPGNFDPPPKVQSGVIRMVRNNRKELGCDEQLFKNVVKTTFNRRRKMLRNSLQPLLGERHLPEGYPLLQKRPEQLGVDDFIALTNDIAEVLR</sequence>
<gene>
    <name evidence="7 9" type="primary">rsmA</name>
    <name evidence="7" type="synonym">ksgA</name>
    <name evidence="9" type="ORF">E4P47_01490</name>
</gene>
<dbReference type="Gene3D" id="3.40.50.150">
    <property type="entry name" value="Vaccinia Virus protein VP39"/>
    <property type="match status" value="1"/>
</dbReference>
<dbReference type="STRING" id="1122973.GCA_000379925_00116"/>
<comment type="subcellular location">
    <subcellularLocation>
        <location evidence="7">Cytoplasm</location>
    </subcellularLocation>
</comment>
<dbReference type="OrthoDB" id="9814755at2"/>
<organism evidence="9 10">
    <name type="scientific">Porphyromonas levii</name>
    <dbReference type="NCBI Taxonomy" id="28114"/>
    <lineage>
        <taxon>Bacteria</taxon>
        <taxon>Pseudomonadati</taxon>
        <taxon>Bacteroidota</taxon>
        <taxon>Bacteroidia</taxon>
        <taxon>Bacteroidales</taxon>
        <taxon>Porphyromonadaceae</taxon>
        <taxon>Porphyromonas</taxon>
    </lineage>
</organism>
<comment type="catalytic activity">
    <reaction evidence="7">
        <text>adenosine(1518)/adenosine(1519) in 16S rRNA + 4 S-adenosyl-L-methionine = N(6)-dimethyladenosine(1518)/N(6)-dimethyladenosine(1519) in 16S rRNA + 4 S-adenosyl-L-homocysteine + 4 H(+)</text>
        <dbReference type="Rhea" id="RHEA:19609"/>
        <dbReference type="Rhea" id="RHEA-COMP:10232"/>
        <dbReference type="Rhea" id="RHEA-COMP:10233"/>
        <dbReference type="ChEBI" id="CHEBI:15378"/>
        <dbReference type="ChEBI" id="CHEBI:57856"/>
        <dbReference type="ChEBI" id="CHEBI:59789"/>
        <dbReference type="ChEBI" id="CHEBI:74411"/>
        <dbReference type="ChEBI" id="CHEBI:74493"/>
        <dbReference type="EC" id="2.1.1.182"/>
    </reaction>
</comment>
<proteinExistence type="inferred from homology"/>
<comment type="similarity">
    <text evidence="7">Belongs to the class I-like SAM-binding methyltransferase superfamily. rRNA adenine N(6)-methyltransferase family. RsmA subfamily.</text>
</comment>
<dbReference type="SMART" id="SM00650">
    <property type="entry name" value="rADc"/>
    <property type="match status" value="1"/>
</dbReference>
<evidence type="ECO:0000259" key="8">
    <source>
        <dbReference type="SMART" id="SM00650"/>
    </source>
</evidence>
<dbReference type="Pfam" id="PF00398">
    <property type="entry name" value="RrnaAD"/>
    <property type="match status" value="1"/>
</dbReference>
<dbReference type="InterPro" id="IPR011530">
    <property type="entry name" value="rRNA_adenine_dimethylase"/>
</dbReference>
<evidence type="ECO:0000256" key="2">
    <source>
        <dbReference type="ARBA" id="ARBA00022552"/>
    </source>
</evidence>
<dbReference type="FunFam" id="3.40.50.150:FF:000157">
    <property type="entry name" value="Ribosomal RNA small subunit methyltransferase A"/>
    <property type="match status" value="1"/>
</dbReference>
<feature type="binding site" evidence="7">
    <location>
        <position position="84"/>
    </location>
    <ligand>
        <name>S-adenosyl-L-methionine</name>
        <dbReference type="ChEBI" id="CHEBI:59789"/>
    </ligand>
</feature>
<dbReference type="SUPFAM" id="SSF53335">
    <property type="entry name" value="S-adenosyl-L-methionine-dependent methyltransferases"/>
    <property type="match status" value="1"/>
</dbReference>
<evidence type="ECO:0000256" key="3">
    <source>
        <dbReference type="ARBA" id="ARBA00022603"/>
    </source>
</evidence>
<protein>
    <recommendedName>
        <fullName evidence="7">Ribosomal RNA small subunit methyltransferase A</fullName>
        <ecNumber evidence="7">2.1.1.182</ecNumber>
    </recommendedName>
    <alternativeName>
        <fullName evidence="7">16S rRNA (adenine(1518)-N(6)/adenine(1519)-N(6))-dimethyltransferase</fullName>
    </alternativeName>
    <alternativeName>
        <fullName evidence="7">16S rRNA dimethyladenosine transferase</fullName>
    </alternativeName>
    <alternativeName>
        <fullName evidence="7">16S rRNA dimethylase</fullName>
    </alternativeName>
    <alternativeName>
        <fullName evidence="7">S-adenosylmethionine-6-N', N'-adenosyl(rRNA) dimethyltransferase</fullName>
    </alternativeName>
</protein>
<comment type="caution">
    <text evidence="9">The sequence shown here is derived from an EMBL/GenBank/DDBJ whole genome shotgun (WGS) entry which is preliminary data.</text>
</comment>
<dbReference type="GeneID" id="66796351"/>
<dbReference type="PANTHER" id="PTHR11727">
    <property type="entry name" value="DIMETHYLADENOSINE TRANSFERASE"/>
    <property type="match status" value="1"/>
</dbReference>
<evidence type="ECO:0000256" key="4">
    <source>
        <dbReference type="ARBA" id="ARBA00022679"/>
    </source>
</evidence>
<feature type="binding site" evidence="7">
    <location>
        <position position="60"/>
    </location>
    <ligand>
        <name>S-adenosyl-L-methionine</name>
        <dbReference type="ChEBI" id="CHEBI:59789"/>
    </ligand>
</feature>
<dbReference type="NCBIfam" id="TIGR00755">
    <property type="entry name" value="ksgA"/>
    <property type="match status" value="1"/>
</dbReference>
<keyword evidence="2 7" id="KW-0698">rRNA processing</keyword>
<keyword evidence="3 7" id="KW-0489">Methyltransferase</keyword>
<reference evidence="9 10" key="1">
    <citation type="submission" date="2019-03" db="EMBL/GenBank/DDBJ databases">
        <title>Porphyromonas levii Isolated from the Uterus of Dairy Cows.</title>
        <authorList>
            <person name="Francis A.M."/>
        </authorList>
    </citation>
    <scope>NUCLEOTIDE SEQUENCE [LARGE SCALE GENOMIC DNA]</scope>
    <source>
        <strain evidence="9 10">AF5678</strain>
    </source>
</reference>
<dbReference type="EMBL" id="SPNC01000011">
    <property type="protein sequence ID" value="TFH96856.1"/>
    <property type="molecule type" value="Genomic_DNA"/>
</dbReference>
<dbReference type="GO" id="GO:0052908">
    <property type="term" value="F:16S rRNA (adenine(1518)-N(6)/adenine(1519)-N(6))-dimethyltransferase activity"/>
    <property type="evidence" value="ECO:0007669"/>
    <property type="project" value="UniProtKB-EC"/>
</dbReference>
<keyword evidence="1 7" id="KW-0963">Cytoplasm</keyword>
<keyword evidence="10" id="KW-1185">Reference proteome</keyword>
<evidence type="ECO:0000256" key="5">
    <source>
        <dbReference type="ARBA" id="ARBA00022691"/>
    </source>
</evidence>
<comment type="function">
    <text evidence="7">Specifically dimethylates two adjacent adenosines (A1518 and A1519) in the loop of a conserved hairpin near the 3'-end of 16S rRNA in the 30S particle. May play a critical role in biogenesis of 30S subunits.</text>
</comment>
<evidence type="ECO:0000313" key="9">
    <source>
        <dbReference type="EMBL" id="TFH96856.1"/>
    </source>
</evidence>
<dbReference type="EC" id="2.1.1.182" evidence="7"/>
<dbReference type="PANTHER" id="PTHR11727:SF7">
    <property type="entry name" value="DIMETHYLADENOSINE TRANSFERASE-RELATED"/>
    <property type="match status" value="1"/>
</dbReference>
<dbReference type="InterPro" id="IPR029063">
    <property type="entry name" value="SAM-dependent_MTases_sf"/>
</dbReference>
<keyword evidence="6 7" id="KW-0694">RNA-binding</keyword>
<keyword evidence="5 7" id="KW-0949">S-adenosyl-L-methionine</keyword>